<dbReference type="CDD" id="cd12148">
    <property type="entry name" value="fungal_TF_MHR"/>
    <property type="match status" value="1"/>
</dbReference>
<keyword evidence="10" id="KW-1185">Reference proteome</keyword>
<comment type="caution">
    <text evidence="9">The sequence shown here is derived from an EMBL/GenBank/DDBJ whole genome shotgun (WGS) entry which is preliminary data.</text>
</comment>
<dbReference type="SUPFAM" id="SSF57701">
    <property type="entry name" value="Zn2/Cys6 DNA-binding domain"/>
    <property type="match status" value="1"/>
</dbReference>
<keyword evidence="2" id="KW-0479">Metal-binding</keyword>
<feature type="domain" description="Zn(2)-C6 fungal-type" evidence="8">
    <location>
        <begin position="44"/>
        <end position="73"/>
    </location>
</feature>
<dbReference type="GO" id="GO:0003677">
    <property type="term" value="F:DNA binding"/>
    <property type="evidence" value="ECO:0007669"/>
    <property type="project" value="UniProtKB-KW"/>
</dbReference>
<gene>
    <name evidence="9" type="ORF">N7492_007645</name>
</gene>
<dbReference type="InterPro" id="IPR007219">
    <property type="entry name" value="XnlR_reg_dom"/>
</dbReference>
<keyword evidence="6" id="KW-0539">Nucleus</keyword>
<dbReference type="PROSITE" id="PS00463">
    <property type="entry name" value="ZN2_CY6_FUNGAL_1"/>
    <property type="match status" value="1"/>
</dbReference>
<protein>
    <recommendedName>
        <fullName evidence="8">Zn(2)-C6 fungal-type domain-containing protein</fullName>
    </recommendedName>
</protein>
<dbReference type="PROSITE" id="PS50048">
    <property type="entry name" value="ZN2_CY6_FUNGAL_2"/>
    <property type="match status" value="1"/>
</dbReference>
<keyword evidence="4" id="KW-0238">DNA-binding</keyword>
<evidence type="ECO:0000256" key="5">
    <source>
        <dbReference type="ARBA" id="ARBA00023163"/>
    </source>
</evidence>
<dbReference type="EMBL" id="JAPQKO010000005">
    <property type="protein sequence ID" value="KAJ5162253.1"/>
    <property type="molecule type" value="Genomic_DNA"/>
</dbReference>
<dbReference type="GO" id="GO:0005634">
    <property type="term" value="C:nucleus"/>
    <property type="evidence" value="ECO:0007669"/>
    <property type="project" value="UniProtKB-SubCell"/>
</dbReference>
<reference evidence="9" key="1">
    <citation type="submission" date="2022-11" db="EMBL/GenBank/DDBJ databases">
        <authorList>
            <person name="Petersen C."/>
        </authorList>
    </citation>
    <scope>NUCLEOTIDE SEQUENCE</scope>
    <source>
        <strain evidence="9">IBT 21917</strain>
    </source>
</reference>
<dbReference type="OrthoDB" id="3989227at2759"/>
<feature type="region of interest" description="Disordered" evidence="7">
    <location>
        <begin position="124"/>
        <end position="148"/>
    </location>
</feature>
<evidence type="ECO:0000256" key="2">
    <source>
        <dbReference type="ARBA" id="ARBA00022723"/>
    </source>
</evidence>
<dbReference type="AlphaFoldDB" id="A0A9W9I2J3"/>
<feature type="compositionally biased region" description="Acidic residues" evidence="7">
    <location>
        <begin position="191"/>
        <end position="201"/>
    </location>
</feature>
<dbReference type="CDD" id="cd00067">
    <property type="entry name" value="GAL4"/>
    <property type="match status" value="1"/>
</dbReference>
<evidence type="ECO:0000256" key="7">
    <source>
        <dbReference type="SAM" id="MobiDB-lite"/>
    </source>
</evidence>
<dbReference type="SMART" id="SM00066">
    <property type="entry name" value="GAL4"/>
    <property type="match status" value="1"/>
</dbReference>
<evidence type="ECO:0000256" key="3">
    <source>
        <dbReference type="ARBA" id="ARBA00023015"/>
    </source>
</evidence>
<accession>A0A9W9I2J3</accession>
<feature type="compositionally biased region" description="Basic and acidic residues" evidence="7">
    <location>
        <begin position="133"/>
        <end position="142"/>
    </location>
</feature>
<dbReference type="InterPro" id="IPR050613">
    <property type="entry name" value="Sec_Metabolite_Reg"/>
</dbReference>
<sequence>MSGQPGTELMASPGHAAIIPNAEKNAKPNQQPAPPPSRAPKPRSCVVCRTRKVRCDKQSPCSNCRRANIACVLPSSDRPPRWARRFDRPAAGEGMERIHYLEGLVKSLITQLEAARAVARSVAASSPSSAHEQVLDSGDKHSPGTSNVQNQFGRLVVQDSNDSWYLGNGFWSRVNDELDVLKSDAHNLPLEDSDLSSEDESVLDKTPSTLEHERPPSERHAFLFQHNLASPSPDLRGIHPLPSQIPFFLSVFDENVNTLAQVIHLPTVTKMIRGLRGDMTKLSPANEALMFSVYYAAVTSMDEDDVNMNFGATKADLNLKYRCGLEYALAKADFLNVPDLTLVQAFSIFLLLARRHDSPRFVWMMTGLAIRMGLALGLHRDGSHFPHLTPYEMEMRRRVWWVLCMIDVRASEDQGAEYTISFDSFDTKLPLNINNADIAPETKEMPDEREGLTDMSFTRVCIITSNATRKMLAHGSNIPNPDEQSRLVTEVHMGLERDYLQYSTESNPAYWLAVTLTRLVMAKMALLVYMPVLFSADENLSDELRSKLLVSAIETAEYNHALNCESSCRNWRWLFQSYTHWYAIVFILIEIHHRPWSPIVERAWVALHSVWLIPPQSKMNKDMRIWLPLRSLMARAKRHRHAEIERLQGNPEAARALEEQDACLPSPASPCPFPAGSNSTELFLHRWRQLVMTPAKTNTLSLPNDEAGAIIDPARLASQPVFTGSTEPYVDYSSSLAAPINATVVRSLGNGNNAAPPVPDVRFDQEHIQPNLDTIPWLWSDEGLSNAGLDSMDMTVDLDGGDVDWYSWVQSAKGAEYPPGFNSGPLG</sequence>
<comment type="subcellular location">
    <subcellularLocation>
        <location evidence="1">Nucleus</location>
    </subcellularLocation>
</comment>
<evidence type="ECO:0000256" key="1">
    <source>
        <dbReference type="ARBA" id="ARBA00004123"/>
    </source>
</evidence>
<reference evidence="9" key="2">
    <citation type="journal article" date="2023" name="IMA Fungus">
        <title>Comparative genomic study of the Penicillium genus elucidates a diverse pangenome and 15 lateral gene transfer events.</title>
        <authorList>
            <person name="Petersen C."/>
            <person name="Sorensen T."/>
            <person name="Nielsen M.R."/>
            <person name="Sondergaard T.E."/>
            <person name="Sorensen J.L."/>
            <person name="Fitzpatrick D.A."/>
            <person name="Frisvad J.C."/>
            <person name="Nielsen K.L."/>
        </authorList>
    </citation>
    <scope>NUCLEOTIDE SEQUENCE</scope>
    <source>
        <strain evidence="9">IBT 21917</strain>
    </source>
</reference>
<organism evidence="9 10">
    <name type="scientific">Penicillium capsulatum</name>
    <dbReference type="NCBI Taxonomy" id="69766"/>
    <lineage>
        <taxon>Eukaryota</taxon>
        <taxon>Fungi</taxon>
        <taxon>Dikarya</taxon>
        <taxon>Ascomycota</taxon>
        <taxon>Pezizomycotina</taxon>
        <taxon>Eurotiomycetes</taxon>
        <taxon>Eurotiomycetidae</taxon>
        <taxon>Eurotiales</taxon>
        <taxon>Aspergillaceae</taxon>
        <taxon>Penicillium</taxon>
    </lineage>
</organism>
<keyword evidence="3" id="KW-0805">Transcription regulation</keyword>
<keyword evidence="5" id="KW-0804">Transcription</keyword>
<proteinExistence type="predicted"/>
<evidence type="ECO:0000256" key="4">
    <source>
        <dbReference type="ARBA" id="ARBA00023125"/>
    </source>
</evidence>
<dbReference type="InterPro" id="IPR001138">
    <property type="entry name" value="Zn2Cys6_DnaBD"/>
</dbReference>
<dbReference type="InterPro" id="IPR036864">
    <property type="entry name" value="Zn2-C6_fun-type_DNA-bd_sf"/>
</dbReference>
<dbReference type="SMART" id="SM00906">
    <property type="entry name" value="Fungal_trans"/>
    <property type="match status" value="1"/>
</dbReference>
<feature type="region of interest" description="Disordered" evidence="7">
    <location>
        <begin position="189"/>
        <end position="216"/>
    </location>
</feature>
<feature type="region of interest" description="Disordered" evidence="7">
    <location>
        <begin position="1"/>
        <end position="43"/>
    </location>
</feature>
<dbReference type="PANTHER" id="PTHR31001">
    <property type="entry name" value="UNCHARACTERIZED TRANSCRIPTIONAL REGULATORY PROTEIN"/>
    <property type="match status" value="1"/>
</dbReference>
<dbReference type="Gene3D" id="4.10.240.10">
    <property type="entry name" value="Zn(2)-C6 fungal-type DNA-binding domain"/>
    <property type="match status" value="1"/>
</dbReference>
<evidence type="ECO:0000259" key="8">
    <source>
        <dbReference type="PROSITE" id="PS50048"/>
    </source>
</evidence>
<dbReference type="PANTHER" id="PTHR31001:SF50">
    <property type="entry name" value="ZN(II)2CYS6 TRANSCRIPTION FACTOR (EUROFUNG)"/>
    <property type="match status" value="1"/>
</dbReference>
<dbReference type="Proteomes" id="UP001146351">
    <property type="component" value="Unassembled WGS sequence"/>
</dbReference>
<name>A0A9W9I2J3_9EURO</name>
<evidence type="ECO:0000313" key="10">
    <source>
        <dbReference type="Proteomes" id="UP001146351"/>
    </source>
</evidence>
<dbReference type="GO" id="GO:0000981">
    <property type="term" value="F:DNA-binding transcription factor activity, RNA polymerase II-specific"/>
    <property type="evidence" value="ECO:0007669"/>
    <property type="project" value="InterPro"/>
</dbReference>
<evidence type="ECO:0000313" key="9">
    <source>
        <dbReference type="EMBL" id="KAJ5162253.1"/>
    </source>
</evidence>
<dbReference type="GO" id="GO:0008270">
    <property type="term" value="F:zinc ion binding"/>
    <property type="evidence" value="ECO:0007669"/>
    <property type="project" value="InterPro"/>
</dbReference>
<dbReference type="Pfam" id="PF00172">
    <property type="entry name" value="Zn_clus"/>
    <property type="match status" value="1"/>
</dbReference>
<dbReference type="GO" id="GO:0006351">
    <property type="term" value="P:DNA-templated transcription"/>
    <property type="evidence" value="ECO:0007669"/>
    <property type="project" value="InterPro"/>
</dbReference>
<evidence type="ECO:0000256" key="6">
    <source>
        <dbReference type="ARBA" id="ARBA00023242"/>
    </source>
</evidence>
<dbReference type="Pfam" id="PF04082">
    <property type="entry name" value="Fungal_trans"/>
    <property type="match status" value="1"/>
</dbReference>